<accession>A0A9P7UGL7</accession>
<sequence>MWTVIMGLTLSSRPFNLVFRSISSNISSWSVRYSV</sequence>
<dbReference type="AlphaFoldDB" id="A0A9P7UGL7"/>
<feature type="non-terminal residue" evidence="1">
    <location>
        <position position="35"/>
    </location>
</feature>
<comment type="caution">
    <text evidence="1">The sequence shown here is derived from an EMBL/GenBank/DDBJ whole genome shotgun (WGS) entry which is preliminary data.</text>
</comment>
<name>A0A9P7UGL7_9PEZI</name>
<protein>
    <submittedName>
        <fullName evidence="1">Uncharacterized protein</fullName>
    </submittedName>
</protein>
<organism evidence="1 2">
    <name type="scientific">Colletotrichum scovillei</name>
    <dbReference type="NCBI Taxonomy" id="1209932"/>
    <lineage>
        <taxon>Eukaryota</taxon>
        <taxon>Fungi</taxon>
        <taxon>Dikarya</taxon>
        <taxon>Ascomycota</taxon>
        <taxon>Pezizomycotina</taxon>
        <taxon>Sordariomycetes</taxon>
        <taxon>Hypocreomycetidae</taxon>
        <taxon>Glomerellales</taxon>
        <taxon>Glomerellaceae</taxon>
        <taxon>Colletotrichum</taxon>
        <taxon>Colletotrichum acutatum species complex</taxon>
    </lineage>
</organism>
<evidence type="ECO:0000313" key="2">
    <source>
        <dbReference type="Proteomes" id="UP000699042"/>
    </source>
</evidence>
<dbReference type="Proteomes" id="UP000699042">
    <property type="component" value="Unassembled WGS sequence"/>
</dbReference>
<keyword evidence="2" id="KW-1185">Reference proteome</keyword>
<dbReference type="EMBL" id="JAESDN010000002">
    <property type="protein sequence ID" value="KAG7055016.1"/>
    <property type="molecule type" value="Genomic_DNA"/>
</dbReference>
<gene>
    <name evidence="1" type="ORF">JMJ77_007485</name>
</gene>
<evidence type="ECO:0000313" key="1">
    <source>
        <dbReference type="EMBL" id="KAG7055016.1"/>
    </source>
</evidence>
<reference evidence="1" key="1">
    <citation type="submission" date="2021-05" db="EMBL/GenBank/DDBJ databases">
        <title>Comparative genomics of three Colletotrichum scovillei strains and genetic complementation revealed genes involved fungal growth and virulence on chili pepper.</title>
        <authorList>
            <person name="Hsieh D.-K."/>
            <person name="Chuang S.-C."/>
            <person name="Chen C.-Y."/>
            <person name="Chao Y.-T."/>
            <person name="Lu M.-Y.J."/>
            <person name="Lee M.-H."/>
            <person name="Shih M.-C."/>
        </authorList>
    </citation>
    <scope>NUCLEOTIDE SEQUENCE</scope>
    <source>
        <strain evidence="1">Coll-153</strain>
    </source>
</reference>
<proteinExistence type="predicted"/>